<evidence type="ECO:0000313" key="3">
    <source>
        <dbReference type="EMBL" id="KIG11912.1"/>
    </source>
</evidence>
<protein>
    <recommendedName>
        <fullName evidence="5">PsbP C-terminal domain-containing protein</fullName>
    </recommendedName>
</protein>
<evidence type="ECO:0000256" key="1">
    <source>
        <dbReference type="SAM" id="MobiDB-lite"/>
    </source>
</evidence>
<organism evidence="3 4">
    <name type="scientific">Enhygromyxa salina</name>
    <dbReference type="NCBI Taxonomy" id="215803"/>
    <lineage>
        <taxon>Bacteria</taxon>
        <taxon>Pseudomonadati</taxon>
        <taxon>Myxococcota</taxon>
        <taxon>Polyangia</taxon>
        <taxon>Nannocystales</taxon>
        <taxon>Nannocystaceae</taxon>
        <taxon>Enhygromyxa</taxon>
    </lineage>
</organism>
<evidence type="ECO:0000256" key="2">
    <source>
        <dbReference type="SAM" id="SignalP"/>
    </source>
</evidence>
<dbReference type="Proteomes" id="UP000031599">
    <property type="component" value="Unassembled WGS sequence"/>
</dbReference>
<dbReference type="AlphaFoldDB" id="A0A0C2CVI9"/>
<reference evidence="3 4" key="1">
    <citation type="submission" date="2014-12" db="EMBL/GenBank/DDBJ databases">
        <title>Genome assembly of Enhygromyxa salina DSM 15201.</title>
        <authorList>
            <person name="Sharma G."/>
            <person name="Subramanian S."/>
        </authorList>
    </citation>
    <scope>NUCLEOTIDE SEQUENCE [LARGE SCALE GENOMIC DNA]</scope>
    <source>
        <strain evidence="3 4">DSM 15201</strain>
    </source>
</reference>
<evidence type="ECO:0000313" key="4">
    <source>
        <dbReference type="Proteomes" id="UP000031599"/>
    </source>
</evidence>
<proteinExistence type="predicted"/>
<evidence type="ECO:0008006" key="5">
    <source>
        <dbReference type="Google" id="ProtNLM"/>
    </source>
</evidence>
<sequence>MPVIRSAIITSLVLSLALATGCDKPPEGTSNPPDDGNATADTKGKDKKKGKNKTDGESGGGDDGGDAQEDPTKKVCPAETADYPAPFFGDTVLIRLPKNITEDNFIEQTPSFAAVTSREIESVSCIEGMPGGVINYMAMTFFEDDKRDLTVLRDETLEAMGYAGSTFSEEKRDDAKRFYQVVLDVPPAEGSPEPARALFQINSANGMIYAIVMETHPAAWNALKETFYASAAKMSFLAP</sequence>
<feature type="chain" id="PRO_5002147430" description="PsbP C-terminal domain-containing protein" evidence="2">
    <location>
        <begin position="20"/>
        <end position="239"/>
    </location>
</feature>
<feature type="region of interest" description="Disordered" evidence="1">
    <location>
        <begin position="23"/>
        <end position="80"/>
    </location>
</feature>
<dbReference type="PROSITE" id="PS51257">
    <property type="entry name" value="PROKAR_LIPOPROTEIN"/>
    <property type="match status" value="1"/>
</dbReference>
<dbReference type="EMBL" id="JMCC02000165">
    <property type="protein sequence ID" value="KIG11912.1"/>
    <property type="molecule type" value="Genomic_DNA"/>
</dbReference>
<comment type="caution">
    <text evidence="3">The sequence shown here is derived from an EMBL/GenBank/DDBJ whole genome shotgun (WGS) entry which is preliminary data.</text>
</comment>
<accession>A0A0C2CVI9</accession>
<keyword evidence="2" id="KW-0732">Signal</keyword>
<gene>
    <name evidence="3" type="ORF">DB30_02295</name>
</gene>
<feature type="signal peptide" evidence="2">
    <location>
        <begin position="1"/>
        <end position="19"/>
    </location>
</feature>
<name>A0A0C2CVI9_9BACT</name>